<feature type="signal peptide" evidence="2">
    <location>
        <begin position="1"/>
        <end position="20"/>
    </location>
</feature>
<dbReference type="GO" id="GO:0016020">
    <property type="term" value="C:membrane"/>
    <property type="evidence" value="ECO:0007669"/>
    <property type="project" value="TreeGrafter"/>
</dbReference>
<proteinExistence type="predicted"/>
<keyword evidence="2" id="KW-0732">Signal</keyword>
<dbReference type="EnsemblPlants" id="QL02p031937:mrna">
    <property type="protein sequence ID" value="QL02p031937:mrna"/>
    <property type="gene ID" value="QL02p031937"/>
</dbReference>
<organism evidence="3 4">
    <name type="scientific">Quercus lobata</name>
    <name type="common">Valley oak</name>
    <dbReference type="NCBI Taxonomy" id="97700"/>
    <lineage>
        <taxon>Eukaryota</taxon>
        <taxon>Viridiplantae</taxon>
        <taxon>Streptophyta</taxon>
        <taxon>Embryophyta</taxon>
        <taxon>Tracheophyta</taxon>
        <taxon>Spermatophyta</taxon>
        <taxon>Magnoliopsida</taxon>
        <taxon>eudicotyledons</taxon>
        <taxon>Gunneridae</taxon>
        <taxon>Pentapetalae</taxon>
        <taxon>rosids</taxon>
        <taxon>fabids</taxon>
        <taxon>Fagales</taxon>
        <taxon>Fagaceae</taxon>
        <taxon>Quercus</taxon>
    </lineage>
</organism>
<dbReference type="Proteomes" id="UP000594261">
    <property type="component" value="Chromosome 2"/>
</dbReference>
<dbReference type="PANTHER" id="PTHR33512">
    <property type="entry name" value="PROTEIN, PUTATIVE (DUF1191)-RELATED"/>
    <property type="match status" value="1"/>
</dbReference>
<keyword evidence="4" id="KW-1185">Reference proteome</keyword>
<dbReference type="PANTHER" id="PTHR33512:SF4">
    <property type="entry name" value="PROTEIN, PUTATIVE (DUF1191)-RELATED"/>
    <property type="match status" value="1"/>
</dbReference>
<accession>A0A7N2KVY3</accession>
<evidence type="ECO:0000313" key="3">
    <source>
        <dbReference type="EnsemblPlants" id="QL02p031937:mrna"/>
    </source>
</evidence>
<name>A0A7N2KVY3_QUELO</name>
<evidence type="ECO:0000256" key="2">
    <source>
        <dbReference type="SAM" id="SignalP"/>
    </source>
</evidence>
<protein>
    <submittedName>
        <fullName evidence="3">Uncharacterized protein</fullName>
    </submittedName>
</protein>
<reference evidence="4" key="1">
    <citation type="journal article" date="2016" name="G3 (Bethesda)">
        <title>First Draft Assembly and Annotation of the Genome of a California Endemic Oak Quercus lobata Nee (Fagaceae).</title>
        <authorList>
            <person name="Sork V.L."/>
            <person name="Fitz-Gibbon S.T."/>
            <person name="Puiu D."/>
            <person name="Crepeau M."/>
            <person name="Gugger P.F."/>
            <person name="Sherman R."/>
            <person name="Stevens K."/>
            <person name="Langley C.H."/>
            <person name="Pellegrini M."/>
            <person name="Salzberg S.L."/>
        </authorList>
    </citation>
    <scope>NUCLEOTIDE SEQUENCE [LARGE SCALE GENOMIC DNA]</scope>
    <source>
        <strain evidence="4">cv. SW786</strain>
    </source>
</reference>
<feature type="chain" id="PRO_5029888034" evidence="2">
    <location>
        <begin position="21"/>
        <end position="335"/>
    </location>
</feature>
<dbReference type="AlphaFoldDB" id="A0A7N2KVY3"/>
<sequence length="335" mass="37082">MGWNLILLILTLYSCSFVNGSDSFANDSLDASLQEFAFKTLVRHRPLTGALYKAVLPTNLSSTEVSIVRVRSNTLWNKGANFSIIHIPSRTMSVPHVKRLAIVYQNLGNLSSHYYGMPGYSLITPVVGFMVFDASNVSDKSVRKLNLSTMGKPILINFSSLTPSGDMISKRRCIAFNGNGTVNLSEMKLSGFCHFRDQGHFSVGVPLEGKQSRWYLWVVGFVLGIPGIVLMGYAGMVSARILKTKKIQVMERQADEDLILESRWVGSSKMPSAAVTRTQPVLENEGNNMIIYTFKSKSTEQSKKSGFPLAVHFATLKALKYNNVICYPYNGQGIV</sequence>
<dbReference type="FunCoup" id="A0A7N2KVY3">
    <property type="interactions" value="3"/>
</dbReference>
<evidence type="ECO:0000256" key="1">
    <source>
        <dbReference type="SAM" id="Phobius"/>
    </source>
</evidence>
<evidence type="ECO:0000313" key="4">
    <source>
        <dbReference type="Proteomes" id="UP000594261"/>
    </source>
</evidence>
<dbReference type="OMA" id="HISRMVL"/>
<feature type="transmembrane region" description="Helical" evidence="1">
    <location>
        <begin position="214"/>
        <end position="242"/>
    </location>
</feature>
<dbReference type="Gramene" id="QL02p031937:mrna">
    <property type="protein sequence ID" value="QL02p031937:mrna"/>
    <property type="gene ID" value="QL02p031937"/>
</dbReference>
<dbReference type="Pfam" id="PF06697">
    <property type="entry name" value="DUF1191"/>
    <property type="match status" value="1"/>
</dbReference>
<keyword evidence="1" id="KW-1133">Transmembrane helix</keyword>
<dbReference type="InterPro" id="IPR010605">
    <property type="entry name" value="DUF1191"/>
</dbReference>
<reference evidence="3" key="2">
    <citation type="submission" date="2021-01" db="UniProtKB">
        <authorList>
            <consortium name="EnsemblPlants"/>
        </authorList>
    </citation>
    <scope>IDENTIFICATION</scope>
</reference>
<keyword evidence="1" id="KW-0472">Membrane</keyword>
<keyword evidence="1" id="KW-0812">Transmembrane</keyword>
<dbReference type="InParanoid" id="A0A7N2KVY3"/>